<dbReference type="GO" id="GO:0008237">
    <property type="term" value="F:metallopeptidase activity"/>
    <property type="evidence" value="ECO:0007669"/>
    <property type="project" value="UniProtKB-KW"/>
</dbReference>
<dbReference type="InterPro" id="IPR050626">
    <property type="entry name" value="Peptidase_M16"/>
</dbReference>
<dbReference type="GO" id="GO:0046872">
    <property type="term" value="F:metal ion binding"/>
    <property type="evidence" value="ECO:0007669"/>
    <property type="project" value="InterPro"/>
</dbReference>
<keyword evidence="2 8" id="KW-0645">Protease</keyword>
<dbReference type="Gene3D" id="3.30.830.10">
    <property type="entry name" value="Metalloenzyme, LuxS/M16 peptidase-like"/>
    <property type="match status" value="2"/>
</dbReference>
<dbReference type="SUPFAM" id="SSF63411">
    <property type="entry name" value="LuxS/MPP-like metallohydrolase"/>
    <property type="match status" value="2"/>
</dbReference>
<dbReference type="Pfam" id="PF05193">
    <property type="entry name" value="Peptidase_M16_C"/>
    <property type="match status" value="1"/>
</dbReference>
<dbReference type="Proteomes" id="UP000245535">
    <property type="component" value="Unassembled WGS sequence"/>
</dbReference>
<proteinExistence type="inferred from homology"/>
<dbReference type="Pfam" id="PF00675">
    <property type="entry name" value="Peptidase_M16"/>
    <property type="match status" value="1"/>
</dbReference>
<sequence length="412" mass="47008">MIQYKSFTLDNGLKVIVHEDQSFPNVILDIIYNVGSRDEDPEKTGFAHLFEHLMFGGSKHISEFDTPLQRVGGSCNAFTSPDVTNYYINLPAQNIETAFWLESDRMKSLSFDPKVLEVQRKVVIEEFKQRYLNQPYGDVWMKLRELAYKVHPYRWPTIGKEIAHIEQAVMDDVKEFFFKYYRPCNAVMIVAGNTTLEEVKRLSEKWFGDIESGEKYTRNLPKEPVQTEARLLKVEENVPVDALHKVYHMCDKLHPDFYATDILSEILGRGKSSKLYQKLVKEDKIFSSFSSYISGSFDNGLLTFSGKMQEGISLEEGNAALENALAAVAQEGVIDTELQKIKNQAEFSMAYGKQELMPRAMGLAFASVLGDTELVNKEEELIQKVSVDQVNRLAKELLRNENSSTLLYASKN</sequence>
<dbReference type="GO" id="GO:0006508">
    <property type="term" value="P:proteolysis"/>
    <property type="evidence" value="ECO:0007669"/>
    <property type="project" value="UniProtKB-KW"/>
</dbReference>
<evidence type="ECO:0000256" key="1">
    <source>
        <dbReference type="ARBA" id="ARBA00007261"/>
    </source>
</evidence>
<feature type="domain" description="Peptidase M16 C-terminal" evidence="7">
    <location>
        <begin position="171"/>
        <end position="344"/>
    </location>
</feature>
<evidence type="ECO:0000259" key="6">
    <source>
        <dbReference type="Pfam" id="PF00675"/>
    </source>
</evidence>
<organism evidence="8 9">
    <name type="scientific">Sediminitomix flava</name>
    <dbReference type="NCBI Taxonomy" id="379075"/>
    <lineage>
        <taxon>Bacteria</taxon>
        <taxon>Pseudomonadati</taxon>
        <taxon>Bacteroidota</taxon>
        <taxon>Cytophagia</taxon>
        <taxon>Cytophagales</taxon>
        <taxon>Flammeovirgaceae</taxon>
        <taxon>Sediminitomix</taxon>
    </lineage>
</organism>
<protein>
    <submittedName>
        <fullName evidence="8">Zinc protease</fullName>
    </submittedName>
</protein>
<dbReference type="InterPro" id="IPR011249">
    <property type="entry name" value="Metalloenz_LuxS/M16"/>
</dbReference>
<keyword evidence="3" id="KW-0378">Hydrolase</keyword>
<dbReference type="InterPro" id="IPR007863">
    <property type="entry name" value="Peptidase_M16_C"/>
</dbReference>
<dbReference type="InterPro" id="IPR011765">
    <property type="entry name" value="Pept_M16_N"/>
</dbReference>
<evidence type="ECO:0000313" key="9">
    <source>
        <dbReference type="Proteomes" id="UP000245535"/>
    </source>
</evidence>
<evidence type="ECO:0000256" key="3">
    <source>
        <dbReference type="ARBA" id="ARBA00022801"/>
    </source>
</evidence>
<evidence type="ECO:0000259" key="7">
    <source>
        <dbReference type="Pfam" id="PF05193"/>
    </source>
</evidence>
<name>A0A315Z6P1_SEDFL</name>
<comment type="caution">
    <text evidence="8">The sequence shown here is derived from an EMBL/GenBank/DDBJ whole genome shotgun (WGS) entry which is preliminary data.</text>
</comment>
<dbReference type="EMBL" id="QGDO01000006">
    <property type="protein sequence ID" value="PWJ39314.1"/>
    <property type="molecule type" value="Genomic_DNA"/>
</dbReference>
<gene>
    <name evidence="8" type="ORF">BC781_106215</name>
</gene>
<dbReference type="RefSeq" id="WP_109621242.1">
    <property type="nucleotide sequence ID" value="NZ_QGDO01000006.1"/>
</dbReference>
<evidence type="ECO:0000256" key="5">
    <source>
        <dbReference type="ARBA" id="ARBA00023049"/>
    </source>
</evidence>
<comment type="similarity">
    <text evidence="1">Belongs to the peptidase M16 family.</text>
</comment>
<keyword evidence="9" id="KW-1185">Reference proteome</keyword>
<dbReference type="OrthoDB" id="9811314at2"/>
<dbReference type="AlphaFoldDB" id="A0A315Z6P1"/>
<reference evidence="8 9" key="1">
    <citation type="submission" date="2018-03" db="EMBL/GenBank/DDBJ databases">
        <title>Genomic Encyclopedia of Archaeal and Bacterial Type Strains, Phase II (KMG-II): from individual species to whole genera.</title>
        <authorList>
            <person name="Goeker M."/>
        </authorList>
    </citation>
    <scope>NUCLEOTIDE SEQUENCE [LARGE SCALE GENOMIC DNA]</scope>
    <source>
        <strain evidence="8 9">DSM 28229</strain>
    </source>
</reference>
<evidence type="ECO:0000256" key="4">
    <source>
        <dbReference type="ARBA" id="ARBA00022833"/>
    </source>
</evidence>
<dbReference type="PANTHER" id="PTHR43690">
    <property type="entry name" value="NARDILYSIN"/>
    <property type="match status" value="1"/>
</dbReference>
<evidence type="ECO:0000256" key="2">
    <source>
        <dbReference type="ARBA" id="ARBA00022670"/>
    </source>
</evidence>
<dbReference type="PANTHER" id="PTHR43690:SF17">
    <property type="entry name" value="PROTEIN YHJJ"/>
    <property type="match status" value="1"/>
</dbReference>
<accession>A0A315Z6P1</accession>
<keyword evidence="5" id="KW-0482">Metalloprotease</keyword>
<feature type="domain" description="Peptidase M16 N-terminal" evidence="6">
    <location>
        <begin position="15"/>
        <end position="153"/>
    </location>
</feature>
<keyword evidence="4" id="KW-0862">Zinc</keyword>
<evidence type="ECO:0000313" key="8">
    <source>
        <dbReference type="EMBL" id="PWJ39314.1"/>
    </source>
</evidence>